<evidence type="ECO:0000256" key="4">
    <source>
        <dbReference type="ARBA" id="ARBA00023136"/>
    </source>
</evidence>
<feature type="transmembrane region" description="Helical" evidence="5">
    <location>
        <begin position="7"/>
        <end position="27"/>
    </location>
</feature>
<sequence length="211" mass="23786">MIANHRYLQASLFSFCIHAALFLYIYGTFDSNTSQKLLISQPLQIELRFDLPSPDIKKQTPTAPKAIAAPVEQTSQNIVYSKATDVIQTKQNNALIESSIANLLSEESEIEADRENQEISMYAQKIITTIENAWMKPKNIPKDLVANLRLKIRSSGRIAGAELIKSSGNIRFDNSALQAVRRVETFSFFNSIPKNLYDREFQIIAISFNPS</sequence>
<proteinExistence type="predicted"/>
<gene>
    <name evidence="6" type="ORF">EVB01_00370</name>
</gene>
<name>A0A520LTZ4_9GAMM</name>
<evidence type="ECO:0000313" key="6">
    <source>
        <dbReference type="EMBL" id="RZO12466.1"/>
    </source>
</evidence>
<organism evidence="6 7">
    <name type="scientific">SAR86 cluster bacterium</name>
    <dbReference type="NCBI Taxonomy" id="2030880"/>
    <lineage>
        <taxon>Bacteria</taxon>
        <taxon>Pseudomonadati</taxon>
        <taxon>Pseudomonadota</taxon>
        <taxon>Gammaproteobacteria</taxon>
        <taxon>SAR86 cluster</taxon>
    </lineage>
</organism>
<keyword evidence="3 5" id="KW-1133">Transmembrane helix</keyword>
<dbReference type="EMBL" id="SHBN01000003">
    <property type="protein sequence ID" value="RZO12466.1"/>
    <property type="molecule type" value="Genomic_DNA"/>
</dbReference>
<dbReference type="NCBIfam" id="TIGR01352">
    <property type="entry name" value="tonB_Cterm"/>
    <property type="match status" value="1"/>
</dbReference>
<dbReference type="AlphaFoldDB" id="A0A520LTZ4"/>
<evidence type="ECO:0000256" key="1">
    <source>
        <dbReference type="ARBA" id="ARBA00004167"/>
    </source>
</evidence>
<evidence type="ECO:0000256" key="2">
    <source>
        <dbReference type="ARBA" id="ARBA00022692"/>
    </source>
</evidence>
<protein>
    <submittedName>
        <fullName evidence="6">TonB C-terminal domain-containing protein</fullName>
    </submittedName>
</protein>
<dbReference type="GO" id="GO:0016020">
    <property type="term" value="C:membrane"/>
    <property type="evidence" value="ECO:0007669"/>
    <property type="project" value="UniProtKB-SubCell"/>
</dbReference>
<dbReference type="SUPFAM" id="SSF74653">
    <property type="entry name" value="TolA/TonB C-terminal domain"/>
    <property type="match status" value="1"/>
</dbReference>
<reference evidence="6 7" key="1">
    <citation type="submission" date="2019-02" db="EMBL/GenBank/DDBJ databases">
        <title>Prokaryotic population dynamics and viral predation in marine succession experiment using metagenomics: the confinement effect.</title>
        <authorList>
            <person name="Haro-Moreno J.M."/>
            <person name="Rodriguez-Valera F."/>
            <person name="Lopez-Perez M."/>
        </authorList>
    </citation>
    <scope>NUCLEOTIDE SEQUENCE [LARGE SCALE GENOMIC DNA]</scope>
    <source>
        <strain evidence="6">MED-G168</strain>
    </source>
</reference>
<dbReference type="Proteomes" id="UP000319023">
    <property type="component" value="Unassembled WGS sequence"/>
</dbReference>
<dbReference type="Pfam" id="PF13103">
    <property type="entry name" value="TonB_2"/>
    <property type="match status" value="1"/>
</dbReference>
<accession>A0A520LTZ4</accession>
<dbReference type="Gene3D" id="3.30.1150.10">
    <property type="match status" value="1"/>
</dbReference>
<dbReference type="InterPro" id="IPR006260">
    <property type="entry name" value="TonB/TolA_C"/>
</dbReference>
<keyword evidence="2 5" id="KW-0812">Transmembrane</keyword>
<comment type="subcellular location">
    <subcellularLocation>
        <location evidence="1">Membrane</location>
        <topology evidence="1">Single-pass membrane protein</topology>
    </subcellularLocation>
</comment>
<evidence type="ECO:0000256" key="3">
    <source>
        <dbReference type="ARBA" id="ARBA00022989"/>
    </source>
</evidence>
<evidence type="ECO:0000313" key="7">
    <source>
        <dbReference type="Proteomes" id="UP000319023"/>
    </source>
</evidence>
<evidence type="ECO:0000256" key="5">
    <source>
        <dbReference type="SAM" id="Phobius"/>
    </source>
</evidence>
<keyword evidence="4 5" id="KW-0472">Membrane</keyword>
<comment type="caution">
    <text evidence="6">The sequence shown here is derived from an EMBL/GenBank/DDBJ whole genome shotgun (WGS) entry which is preliminary data.</text>
</comment>